<accession>A0ABT2ETA9</accession>
<evidence type="ECO:0008006" key="3">
    <source>
        <dbReference type="Google" id="ProtNLM"/>
    </source>
</evidence>
<gene>
    <name evidence="1" type="ORF">M2350_003642</name>
</gene>
<evidence type="ECO:0000313" key="1">
    <source>
        <dbReference type="EMBL" id="MCS3921196.1"/>
    </source>
</evidence>
<comment type="caution">
    <text evidence="1">The sequence shown here is derived from an EMBL/GenBank/DDBJ whole genome shotgun (WGS) entry which is preliminary data.</text>
</comment>
<proteinExistence type="predicted"/>
<dbReference type="InterPro" id="IPR011042">
    <property type="entry name" value="6-blade_b-propeller_TolB-like"/>
</dbReference>
<dbReference type="Proteomes" id="UP001204798">
    <property type="component" value="Unassembled WGS sequence"/>
</dbReference>
<sequence>MRSLIIGLLLAFLIGAVGVGRWAVGLQQGRRFEDQPAKSTAFVTPLNLNATGLFITFGVTDKEPTNWSGEISVSPGQILALSGWRLGPKAAIEGNRFFLNSRFAGPQQKQIISPGLFVTLQAPEDAIVKVATKQGEFSFRLGEIVFGQPKLFWGGRVRVERTPASFRLTSAATEEDFPVAVIDAKGNLWMAFTVYTHGGQPNLGSPLTEEPKDFEFLRPKGNGDQIWLVRFDGKNWSEPMPVTENGLDVWKPTVAVDGKGGVWVIWSQNLKGNWELMARRYDLISRQWGKAERLTNAEGADINAVSTTDAKGTVWVAWQGWRDGNFDIWLMQLDERKPIRISTSNANDWSPAIAATKDGSVFVAWDTYDRGNYDVWLAQVHGGKVTQRIPVAQTLRFEARPQLLVDAQSRIWVAYEEGDVSWGKDFAQFAQPVAHLNRGAPLYLTRTIRVKVWTDGRWQQPLGDVRMNFPDNLRRNISCHRIAADEKGRIWLLFRHATNPDGSNENWTSYAVFYDGEQWSTPIILPQSVNIREIGVALVLVRGTLVAIYPSDKRPAGTGSRLDSDLFAAVLTLPGEAKPLKLMEASATEEGQLPTTPATRRRQARLQLAGQAYTPMEVVHPNEKQDIARLRSFRLKIGGKTYLLLRGEFHRHSELTSHNDGPDGSLEDNWRYALDAADLDWMGLGDHDNGYHHEYLWWLSQKTTDLFNHPPRFIGMFTYERSVPYPSGHRNVMFAQRGIRPLPRLGGGQRQELLMGTPEGGAPDVKMLYRYLKIFGGICASHTSATNMGTDWRDNDPVAEPVVEIYQGHRQNYEYLGAPLSATKAEESIGGWQPSGFVWEAFKKGYKLGFQCSSDHVSTHISYAIVFAEAPTREAIVDAFKKRHSYGATDNILLVVTCGEHLMGDEFSVKKPPIFDIYVVGTAPIARLHIIKDFKHVYTTEPRRREVKLRWQDNDIERGKTSWYYVRVEQEDGQLAWSSPMWIRYE</sequence>
<dbReference type="Gene3D" id="2.120.10.30">
    <property type="entry name" value="TolB, C-terminal domain"/>
    <property type="match status" value="1"/>
</dbReference>
<keyword evidence="2" id="KW-1185">Reference proteome</keyword>
<dbReference type="RefSeq" id="WP_259102128.1">
    <property type="nucleotide sequence ID" value="NZ_CP130454.1"/>
</dbReference>
<dbReference type="PANTHER" id="PTHR36842:SF1">
    <property type="entry name" value="PROTEIN TOLB"/>
    <property type="match status" value="1"/>
</dbReference>
<organism evidence="1 2">
    <name type="scientific">Candidatus Fervidibacter sacchari</name>
    <dbReference type="NCBI Taxonomy" id="1448929"/>
    <lineage>
        <taxon>Bacteria</taxon>
        <taxon>Candidatus Fervidibacterota</taxon>
        <taxon>Candidatus Fervidibacter</taxon>
    </lineage>
</organism>
<dbReference type="SUPFAM" id="SSF82171">
    <property type="entry name" value="DPP6 N-terminal domain-like"/>
    <property type="match status" value="1"/>
</dbReference>
<dbReference type="EMBL" id="JANUCP010000010">
    <property type="protein sequence ID" value="MCS3921196.1"/>
    <property type="molecule type" value="Genomic_DNA"/>
</dbReference>
<evidence type="ECO:0000313" key="2">
    <source>
        <dbReference type="Proteomes" id="UP001204798"/>
    </source>
</evidence>
<name>A0ABT2ETA9_9BACT</name>
<dbReference type="Gene3D" id="3.20.20.140">
    <property type="entry name" value="Metal-dependent hydrolases"/>
    <property type="match status" value="1"/>
</dbReference>
<dbReference type="PANTHER" id="PTHR36842">
    <property type="entry name" value="PROTEIN TOLB HOMOLOG"/>
    <property type="match status" value="1"/>
</dbReference>
<reference evidence="1 2" key="1">
    <citation type="submission" date="2022-08" db="EMBL/GenBank/DDBJ databases">
        <title>Bacterial and archaeal communities from various locations to study Microbial Dark Matter (Phase II).</title>
        <authorList>
            <person name="Stepanauskas R."/>
        </authorList>
    </citation>
    <scope>NUCLEOTIDE SEQUENCE [LARGE SCALE GENOMIC DNA]</scope>
    <source>
        <strain evidence="1 2">PD1</strain>
    </source>
</reference>
<protein>
    <recommendedName>
        <fullName evidence="3">DUF3604 domain-containing protein</fullName>
    </recommendedName>
</protein>